<dbReference type="AlphaFoldDB" id="A0ABD2N7S7"/>
<evidence type="ECO:0000259" key="1">
    <source>
        <dbReference type="Pfam" id="PF07748"/>
    </source>
</evidence>
<dbReference type="InterPro" id="IPR011013">
    <property type="entry name" value="Gal_mutarotase_sf_dom"/>
</dbReference>
<proteinExistence type="predicted"/>
<evidence type="ECO:0000313" key="3">
    <source>
        <dbReference type="Proteomes" id="UP001516400"/>
    </source>
</evidence>
<feature type="domain" description="Glycosyl hydrolase family 38 C-terminal" evidence="1">
    <location>
        <begin position="4"/>
        <end position="92"/>
    </location>
</feature>
<keyword evidence="3" id="KW-1185">Reference proteome</keyword>
<dbReference type="PANTHER" id="PTHR11607:SF3">
    <property type="entry name" value="LYSOSOMAL ALPHA-MANNOSIDASE"/>
    <property type="match status" value="1"/>
</dbReference>
<comment type="caution">
    <text evidence="2">The sequence shown here is derived from an EMBL/GenBank/DDBJ whole genome shotgun (WGS) entry which is preliminary data.</text>
</comment>
<dbReference type="SUPFAM" id="SSF74650">
    <property type="entry name" value="Galactose mutarotase-like"/>
    <property type="match status" value="1"/>
</dbReference>
<dbReference type="InterPro" id="IPR011682">
    <property type="entry name" value="Glyco_hydro_38_C"/>
</dbReference>
<dbReference type="Pfam" id="PF07748">
    <property type="entry name" value="Glyco_hydro_38C"/>
    <property type="match status" value="1"/>
</dbReference>
<dbReference type="Gene3D" id="2.70.98.30">
    <property type="entry name" value="Golgi alpha-mannosidase II, domain 4"/>
    <property type="match status" value="1"/>
</dbReference>
<accession>A0ABD2N7S7</accession>
<reference evidence="2 3" key="1">
    <citation type="journal article" date="2021" name="BMC Biol.">
        <title>Horizontally acquired antibacterial genes associated with adaptive radiation of ladybird beetles.</title>
        <authorList>
            <person name="Li H.S."/>
            <person name="Tang X.F."/>
            <person name="Huang Y.H."/>
            <person name="Xu Z.Y."/>
            <person name="Chen M.L."/>
            <person name="Du X.Y."/>
            <person name="Qiu B.Y."/>
            <person name="Chen P.T."/>
            <person name="Zhang W."/>
            <person name="Slipinski A."/>
            <person name="Escalona H.E."/>
            <person name="Waterhouse R.M."/>
            <person name="Zwick A."/>
            <person name="Pang H."/>
        </authorList>
    </citation>
    <scope>NUCLEOTIDE SEQUENCE [LARGE SCALE GENOMIC DNA]</scope>
    <source>
        <strain evidence="2">SYSU2018</strain>
    </source>
</reference>
<protein>
    <recommendedName>
        <fullName evidence="1">Glycosyl hydrolase family 38 C-terminal domain-containing protein</fullName>
    </recommendedName>
</protein>
<feature type="non-terminal residue" evidence="2">
    <location>
        <position position="1"/>
    </location>
</feature>
<evidence type="ECO:0000313" key="2">
    <source>
        <dbReference type="EMBL" id="KAL3274846.1"/>
    </source>
</evidence>
<sequence length="92" mass="10604">QRYGKEVISRFITNLNSNSVFFTDSNGRQLLKRKRYHRDTFQLNTKEFASSNYFPVTSKILIRDESRKVEVAVLTDRAQGGTSLADGQIELM</sequence>
<organism evidence="2 3">
    <name type="scientific">Cryptolaemus montrouzieri</name>
    <dbReference type="NCBI Taxonomy" id="559131"/>
    <lineage>
        <taxon>Eukaryota</taxon>
        <taxon>Metazoa</taxon>
        <taxon>Ecdysozoa</taxon>
        <taxon>Arthropoda</taxon>
        <taxon>Hexapoda</taxon>
        <taxon>Insecta</taxon>
        <taxon>Pterygota</taxon>
        <taxon>Neoptera</taxon>
        <taxon>Endopterygota</taxon>
        <taxon>Coleoptera</taxon>
        <taxon>Polyphaga</taxon>
        <taxon>Cucujiformia</taxon>
        <taxon>Coccinelloidea</taxon>
        <taxon>Coccinellidae</taxon>
        <taxon>Scymninae</taxon>
        <taxon>Scymnini</taxon>
        <taxon>Cryptolaemus</taxon>
    </lineage>
</organism>
<feature type="non-terminal residue" evidence="2">
    <location>
        <position position="92"/>
    </location>
</feature>
<name>A0ABD2N7S7_9CUCU</name>
<gene>
    <name evidence="2" type="ORF">HHI36_019629</name>
</gene>
<dbReference type="PANTHER" id="PTHR11607">
    <property type="entry name" value="ALPHA-MANNOSIDASE"/>
    <property type="match status" value="1"/>
</dbReference>
<dbReference type="InterPro" id="IPR050843">
    <property type="entry name" value="Glycosyl_Hydrlase_38"/>
</dbReference>
<dbReference type="EMBL" id="JABFTP020000083">
    <property type="protein sequence ID" value="KAL3274846.1"/>
    <property type="molecule type" value="Genomic_DNA"/>
</dbReference>
<dbReference type="Proteomes" id="UP001516400">
    <property type="component" value="Unassembled WGS sequence"/>
</dbReference>